<evidence type="ECO:0000256" key="3">
    <source>
        <dbReference type="ARBA" id="ARBA00004991"/>
    </source>
</evidence>
<keyword evidence="6" id="KW-0746">Sphingolipid metabolism</keyword>
<dbReference type="EC" id="1.1.1.102" evidence="9"/>
<evidence type="ECO:0000256" key="10">
    <source>
        <dbReference type="ARBA" id="ARBA00044737"/>
    </source>
</evidence>
<evidence type="ECO:0000256" key="12">
    <source>
        <dbReference type="SAM" id="Phobius"/>
    </source>
</evidence>
<proteinExistence type="predicted"/>
<dbReference type="Proteomes" id="UP001444661">
    <property type="component" value="Unassembled WGS sequence"/>
</dbReference>
<evidence type="ECO:0000256" key="9">
    <source>
        <dbReference type="ARBA" id="ARBA00026112"/>
    </source>
</evidence>
<dbReference type="InterPro" id="IPR045022">
    <property type="entry name" value="KDSR-like"/>
</dbReference>
<comment type="caution">
    <text evidence="13">The sequence shown here is derived from an EMBL/GenBank/DDBJ whole genome shotgun (WGS) entry which is preliminary data.</text>
</comment>
<feature type="transmembrane region" description="Helical" evidence="12">
    <location>
        <begin position="288"/>
        <end position="307"/>
    </location>
</feature>
<name>A0ABR1S254_9PEZI</name>
<evidence type="ECO:0000313" key="13">
    <source>
        <dbReference type="EMBL" id="KAK8024213.1"/>
    </source>
</evidence>
<keyword evidence="14" id="KW-1185">Reference proteome</keyword>
<evidence type="ECO:0000256" key="6">
    <source>
        <dbReference type="ARBA" id="ARBA00022919"/>
    </source>
</evidence>
<dbReference type="Gene3D" id="3.40.50.720">
    <property type="entry name" value="NAD(P)-binding Rossmann-like Domain"/>
    <property type="match status" value="1"/>
</dbReference>
<evidence type="ECO:0000313" key="14">
    <source>
        <dbReference type="Proteomes" id="UP001444661"/>
    </source>
</evidence>
<dbReference type="PRINTS" id="PR00081">
    <property type="entry name" value="GDHRDH"/>
</dbReference>
<keyword evidence="12" id="KW-1133">Transmembrane helix</keyword>
<dbReference type="CDD" id="cd08939">
    <property type="entry name" value="KDSR-like_SDR_c"/>
    <property type="match status" value="1"/>
</dbReference>
<evidence type="ECO:0000256" key="8">
    <source>
        <dbReference type="ARBA" id="ARBA00023098"/>
    </source>
</evidence>
<reference evidence="13 14" key="1">
    <citation type="submission" date="2023-01" db="EMBL/GenBank/DDBJ databases">
        <title>Analysis of 21 Apiospora genomes using comparative genomics revels a genus with tremendous synthesis potential of carbohydrate active enzymes and secondary metabolites.</title>
        <authorList>
            <person name="Sorensen T."/>
        </authorList>
    </citation>
    <scope>NUCLEOTIDE SEQUENCE [LARGE SCALE GENOMIC DNA]</scope>
    <source>
        <strain evidence="13 14">CBS 33761</strain>
    </source>
</reference>
<comment type="catalytic activity">
    <reaction evidence="11">
        <text>sphinganine + NADP(+) = 3-oxosphinganine + NADPH + H(+)</text>
        <dbReference type="Rhea" id="RHEA:22640"/>
        <dbReference type="ChEBI" id="CHEBI:15378"/>
        <dbReference type="ChEBI" id="CHEBI:57783"/>
        <dbReference type="ChEBI" id="CHEBI:57817"/>
        <dbReference type="ChEBI" id="CHEBI:58299"/>
        <dbReference type="ChEBI" id="CHEBI:58349"/>
        <dbReference type="EC" id="1.1.1.102"/>
    </reaction>
    <physiologicalReaction direction="right-to-left" evidence="11">
        <dbReference type="Rhea" id="RHEA:22642"/>
    </physiologicalReaction>
</comment>
<dbReference type="SUPFAM" id="SSF51735">
    <property type="entry name" value="NAD(P)-binding Rossmann-fold domains"/>
    <property type="match status" value="1"/>
</dbReference>
<evidence type="ECO:0000256" key="5">
    <source>
        <dbReference type="ARBA" id="ARBA00022857"/>
    </source>
</evidence>
<keyword evidence="4" id="KW-0256">Endoplasmic reticulum</keyword>
<protein>
    <recommendedName>
        <fullName evidence="9">3-dehydrosphinganine reductase</fullName>
        <ecNumber evidence="9">1.1.1.102</ecNumber>
    </recommendedName>
</protein>
<keyword evidence="12" id="KW-0472">Membrane</keyword>
<comment type="subcellular location">
    <subcellularLocation>
        <location evidence="1">Endoplasmic reticulum</location>
    </subcellularLocation>
</comment>
<dbReference type="PANTHER" id="PTHR43550:SF3">
    <property type="entry name" value="3-KETODIHYDROSPHINGOSINE REDUCTASE"/>
    <property type="match status" value="1"/>
</dbReference>
<evidence type="ECO:0000256" key="4">
    <source>
        <dbReference type="ARBA" id="ARBA00022824"/>
    </source>
</evidence>
<dbReference type="Pfam" id="PF00106">
    <property type="entry name" value="adh_short"/>
    <property type="match status" value="1"/>
</dbReference>
<evidence type="ECO:0000256" key="2">
    <source>
        <dbReference type="ARBA" id="ARBA00004760"/>
    </source>
</evidence>
<organism evidence="13 14">
    <name type="scientific">Apiospora rasikravindrae</name>
    <dbReference type="NCBI Taxonomy" id="990691"/>
    <lineage>
        <taxon>Eukaryota</taxon>
        <taxon>Fungi</taxon>
        <taxon>Dikarya</taxon>
        <taxon>Ascomycota</taxon>
        <taxon>Pezizomycotina</taxon>
        <taxon>Sordariomycetes</taxon>
        <taxon>Xylariomycetidae</taxon>
        <taxon>Amphisphaeriales</taxon>
        <taxon>Apiosporaceae</taxon>
        <taxon>Apiospora</taxon>
    </lineage>
</organism>
<sequence length="323" mass="35253">MGWFGHNHMPVEGRTILMTGASAGTGLSAARIFARKGAHVVIISRDQAKLNEAIRSMKAEAKSPETQRFHAIAADVAEPGYAKRVVAEATAWNNGEPPEIVWCLAGLSMPMLWTEEEAMKAARYSMDVNYFGSAEMSQAIMRAWLLPGQGAKKPSTRQSRPAAKHIIFTGSVLSTFSLAGHGTYTPSKFAVRALADALAMEARLYPDVPIEVHLVLPNSITTAGLERENATKPQVTHELEGADTPQSADDVAGLSIAGLEKGRYFITTSFVGELMRWSAMGNSPRNNWFIDTLMASILPLIMLYVTWDMNKVVSSWAKKNKQS</sequence>
<evidence type="ECO:0000256" key="7">
    <source>
        <dbReference type="ARBA" id="ARBA00023002"/>
    </source>
</evidence>
<dbReference type="PANTHER" id="PTHR43550">
    <property type="entry name" value="3-KETODIHYDROSPHINGOSINE REDUCTASE"/>
    <property type="match status" value="1"/>
</dbReference>
<evidence type="ECO:0000256" key="1">
    <source>
        <dbReference type="ARBA" id="ARBA00004240"/>
    </source>
</evidence>
<keyword evidence="5" id="KW-0521">NADP</keyword>
<keyword evidence="12" id="KW-0812">Transmembrane</keyword>
<comment type="pathway">
    <text evidence="2">Lipid metabolism; sphingolipid metabolism.</text>
</comment>
<evidence type="ECO:0000256" key="11">
    <source>
        <dbReference type="ARBA" id="ARBA00048930"/>
    </source>
</evidence>
<keyword evidence="7" id="KW-0560">Oxidoreductase</keyword>
<gene>
    <name evidence="13" type="ORF">PG993_012279</name>
</gene>
<dbReference type="InterPro" id="IPR036291">
    <property type="entry name" value="NAD(P)-bd_dom_sf"/>
</dbReference>
<dbReference type="InterPro" id="IPR002347">
    <property type="entry name" value="SDR_fam"/>
</dbReference>
<accession>A0ABR1S254</accession>
<keyword evidence="8" id="KW-0443">Lipid metabolism</keyword>
<comment type="function">
    <text evidence="10">Catalyzes the reduction of 3'-oxosphinganine (3-ketodihydrosphingosine/KDS) to sphinganine (dihydrosphingosine/DHS), the second step of de novo sphingolipid biosynthesis.</text>
</comment>
<dbReference type="EMBL" id="JAQQWK010000011">
    <property type="protein sequence ID" value="KAK8024213.1"/>
    <property type="molecule type" value="Genomic_DNA"/>
</dbReference>
<comment type="pathway">
    <text evidence="3">Sphingolipid metabolism.</text>
</comment>